<dbReference type="PANTHER" id="PTHR12560:SF0">
    <property type="entry name" value="LD18904P"/>
    <property type="match status" value="1"/>
</dbReference>
<dbReference type="GO" id="GO:0050291">
    <property type="term" value="F:sphingosine N-acyltransferase activity"/>
    <property type="evidence" value="ECO:0007669"/>
    <property type="project" value="InterPro"/>
</dbReference>
<evidence type="ECO:0000259" key="9">
    <source>
        <dbReference type="PROSITE" id="PS50922"/>
    </source>
</evidence>
<dbReference type="Pfam" id="PF03798">
    <property type="entry name" value="TRAM_LAG1_CLN8"/>
    <property type="match status" value="1"/>
</dbReference>
<feature type="domain" description="TLC" evidence="9">
    <location>
        <begin position="147"/>
        <end position="361"/>
    </location>
</feature>
<dbReference type="SMART" id="SM00724">
    <property type="entry name" value="TLC"/>
    <property type="match status" value="1"/>
</dbReference>
<dbReference type="PANTHER" id="PTHR12560">
    <property type="entry name" value="LONGEVITY ASSURANCE FACTOR 1 LAG1"/>
    <property type="match status" value="1"/>
</dbReference>
<evidence type="ECO:0000256" key="5">
    <source>
        <dbReference type="ARBA" id="ARBA00023136"/>
    </source>
</evidence>
<evidence type="ECO:0000256" key="8">
    <source>
        <dbReference type="SAM" id="Phobius"/>
    </source>
</evidence>
<protein>
    <submittedName>
        <fullName evidence="10">CYFA0S01e05050g1_1</fullName>
    </submittedName>
</protein>
<name>A0A061AH09_CYBFA</name>
<evidence type="ECO:0000256" key="1">
    <source>
        <dbReference type="ARBA" id="ARBA00004141"/>
    </source>
</evidence>
<dbReference type="PIRSF" id="PIRSF005225">
    <property type="entry name" value="LAG1_LAC1"/>
    <property type="match status" value="1"/>
</dbReference>
<evidence type="ECO:0000256" key="4">
    <source>
        <dbReference type="ARBA" id="ARBA00022989"/>
    </source>
</evidence>
<feature type="compositionally biased region" description="Basic and acidic residues" evidence="7">
    <location>
        <begin position="30"/>
        <end position="41"/>
    </location>
</feature>
<feature type="transmembrane region" description="Helical" evidence="8">
    <location>
        <begin position="191"/>
        <end position="213"/>
    </location>
</feature>
<dbReference type="InterPro" id="IPR006634">
    <property type="entry name" value="TLC-dom"/>
</dbReference>
<keyword evidence="3 6" id="KW-0812">Transmembrane</keyword>
<keyword evidence="5 6" id="KW-0472">Membrane</keyword>
<comment type="similarity">
    <text evidence="2">Belongs to the sphingosine N-acyltransferase family.</text>
</comment>
<dbReference type="EMBL" id="LK052886">
    <property type="protein sequence ID" value="CDR36856.1"/>
    <property type="molecule type" value="Genomic_DNA"/>
</dbReference>
<feature type="transmembrane region" description="Helical" evidence="8">
    <location>
        <begin position="225"/>
        <end position="244"/>
    </location>
</feature>
<dbReference type="InterPro" id="IPR016439">
    <property type="entry name" value="Lag1/Lac1-like"/>
</dbReference>
<feature type="region of interest" description="Disordered" evidence="7">
    <location>
        <begin position="16"/>
        <end position="44"/>
    </location>
</feature>
<feature type="transmembrane region" description="Helical" evidence="8">
    <location>
        <begin position="275"/>
        <end position="291"/>
    </location>
</feature>
<dbReference type="PROSITE" id="PS50922">
    <property type="entry name" value="TLC"/>
    <property type="match status" value="1"/>
</dbReference>
<feature type="transmembrane region" description="Helical" evidence="8">
    <location>
        <begin position="152"/>
        <end position="171"/>
    </location>
</feature>
<reference evidence="10" key="1">
    <citation type="journal article" date="2014" name="Genome Announc.">
        <title>Genome sequence of the yeast Cyberlindnera fabianii (Hansenula fabianii).</title>
        <authorList>
            <person name="Freel K.C."/>
            <person name="Sarilar V."/>
            <person name="Neuveglise C."/>
            <person name="Devillers H."/>
            <person name="Friedrich A."/>
            <person name="Schacherer J."/>
        </authorList>
    </citation>
    <scope>NUCLEOTIDE SEQUENCE</scope>
    <source>
        <strain evidence="10">YJS4271</strain>
    </source>
</reference>
<organism evidence="10">
    <name type="scientific">Cyberlindnera fabianii</name>
    <name type="common">Yeast</name>
    <name type="synonym">Hansenula fabianii</name>
    <dbReference type="NCBI Taxonomy" id="36022"/>
    <lineage>
        <taxon>Eukaryota</taxon>
        <taxon>Fungi</taxon>
        <taxon>Dikarya</taxon>
        <taxon>Ascomycota</taxon>
        <taxon>Saccharomycotina</taxon>
        <taxon>Saccharomycetes</taxon>
        <taxon>Phaffomycetales</taxon>
        <taxon>Phaffomycetaceae</taxon>
        <taxon>Cyberlindnera</taxon>
    </lineage>
</organism>
<evidence type="ECO:0000256" key="3">
    <source>
        <dbReference type="ARBA" id="ARBA00022692"/>
    </source>
</evidence>
<dbReference type="AlphaFoldDB" id="A0A061AH09"/>
<dbReference type="OrthoDB" id="537032at2759"/>
<comment type="subcellular location">
    <subcellularLocation>
        <location evidence="1">Membrane</location>
        <topology evidence="1">Multi-pass membrane protein</topology>
    </subcellularLocation>
</comment>
<evidence type="ECO:0000256" key="6">
    <source>
        <dbReference type="PROSITE-ProRule" id="PRU00205"/>
    </source>
</evidence>
<accession>A0A061AH09</accession>
<dbReference type="VEuPathDB" id="FungiDB:BON22_0615"/>
<proteinExistence type="inferred from homology"/>
<evidence type="ECO:0000256" key="2">
    <source>
        <dbReference type="ARBA" id="ARBA00009808"/>
    </source>
</evidence>
<dbReference type="GO" id="GO:0046513">
    <property type="term" value="P:ceramide biosynthetic process"/>
    <property type="evidence" value="ECO:0007669"/>
    <property type="project" value="InterPro"/>
</dbReference>
<evidence type="ECO:0000256" key="7">
    <source>
        <dbReference type="SAM" id="MobiDB-lite"/>
    </source>
</evidence>
<keyword evidence="4 8" id="KW-1133">Transmembrane helix</keyword>
<feature type="transmembrane region" description="Helical" evidence="8">
    <location>
        <begin position="109"/>
        <end position="131"/>
    </location>
</feature>
<dbReference type="GO" id="GO:0016020">
    <property type="term" value="C:membrane"/>
    <property type="evidence" value="ECO:0007669"/>
    <property type="project" value="UniProtKB-SubCell"/>
</dbReference>
<sequence length="374" mass="43540">MTTTSVKKNETIVFQRSTDTSSTSSDDDLSEVKTQYDDKEKHTKVKPQVSTPSEVNAIDKYQMEISIIILMSFALANCFEITAPYVDKFIHLQNKYPGTDFYDIDINDAFFVFTWIFVATFIRAFTMNYILRPLASCVNITSHKAIQRFMEQGWYLVYYSTSFIFGSYIYYHSPYFLNFDNFYIGWPHDKMTWLFKAYYLAELAGWLQQIFTLNIEERRKDHWQMFSHHIITCFLVTGSYNYYFTRIGNVIMVIMDVVDIFLSTAKLLKYSGVQTFCDVMFGVFLISWVMLRHGLYNYMFYHAATSAKTLMVSGKCIEGLIQKTCWTDNIITIFLSLLGGLQIIMCIWMYLIAKVAIKVVTGTGAEDVRSDDED</sequence>
<feature type="transmembrane region" description="Helical" evidence="8">
    <location>
        <begin position="330"/>
        <end position="351"/>
    </location>
</feature>
<evidence type="ECO:0000313" key="10">
    <source>
        <dbReference type="EMBL" id="CDR36856.1"/>
    </source>
</evidence>
<feature type="transmembrane region" description="Helical" evidence="8">
    <location>
        <begin position="65"/>
        <end position="86"/>
    </location>
</feature>
<dbReference type="PhylomeDB" id="A0A061AH09"/>
<gene>
    <name evidence="10" type="ORF">CYFA0S_01e05050g</name>
</gene>